<keyword evidence="2" id="KW-1185">Reference proteome</keyword>
<comment type="caution">
    <text evidence="1">The sequence shown here is derived from an EMBL/GenBank/DDBJ whole genome shotgun (WGS) entry which is preliminary data.</text>
</comment>
<name>A0ACB7S2Q3_HYAAI</name>
<protein>
    <submittedName>
        <fullName evidence="1">Uncharacterized protein</fullName>
    </submittedName>
</protein>
<dbReference type="Proteomes" id="UP000821845">
    <property type="component" value="Chromosome 6"/>
</dbReference>
<gene>
    <name evidence="1" type="ORF">HPB50_020698</name>
</gene>
<evidence type="ECO:0000313" key="1">
    <source>
        <dbReference type="EMBL" id="KAH6928890.1"/>
    </source>
</evidence>
<reference evidence="1" key="1">
    <citation type="submission" date="2020-05" db="EMBL/GenBank/DDBJ databases">
        <title>Large-scale comparative analyses of tick genomes elucidate their genetic diversity and vector capacities.</title>
        <authorList>
            <person name="Jia N."/>
            <person name="Wang J."/>
            <person name="Shi W."/>
            <person name="Du L."/>
            <person name="Sun Y."/>
            <person name="Zhan W."/>
            <person name="Jiang J."/>
            <person name="Wang Q."/>
            <person name="Zhang B."/>
            <person name="Ji P."/>
            <person name="Sakyi L.B."/>
            <person name="Cui X."/>
            <person name="Yuan T."/>
            <person name="Jiang B."/>
            <person name="Yang W."/>
            <person name="Lam T.T.-Y."/>
            <person name="Chang Q."/>
            <person name="Ding S."/>
            <person name="Wang X."/>
            <person name="Zhu J."/>
            <person name="Ruan X."/>
            <person name="Zhao L."/>
            <person name="Wei J."/>
            <person name="Que T."/>
            <person name="Du C."/>
            <person name="Cheng J."/>
            <person name="Dai P."/>
            <person name="Han X."/>
            <person name="Huang E."/>
            <person name="Gao Y."/>
            <person name="Liu J."/>
            <person name="Shao H."/>
            <person name="Ye R."/>
            <person name="Li L."/>
            <person name="Wei W."/>
            <person name="Wang X."/>
            <person name="Wang C."/>
            <person name="Yang T."/>
            <person name="Huo Q."/>
            <person name="Li W."/>
            <person name="Guo W."/>
            <person name="Chen H."/>
            <person name="Zhou L."/>
            <person name="Ni X."/>
            <person name="Tian J."/>
            <person name="Zhou Y."/>
            <person name="Sheng Y."/>
            <person name="Liu T."/>
            <person name="Pan Y."/>
            <person name="Xia L."/>
            <person name="Li J."/>
            <person name="Zhao F."/>
            <person name="Cao W."/>
        </authorList>
    </citation>
    <scope>NUCLEOTIDE SEQUENCE</scope>
    <source>
        <strain evidence="1">Hyas-2018</strain>
    </source>
</reference>
<organism evidence="1 2">
    <name type="scientific">Hyalomma asiaticum</name>
    <name type="common">Tick</name>
    <dbReference type="NCBI Taxonomy" id="266040"/>
    <lineage>
        <taxon>Eukaryota</taxon>
        <taxon>Metazoa</taxon>
        <taxon>Ecdysozoa</taxon>
        <taxon>Arthropoda</taxon>
        <taxon>Chelicerata</taxon>
        <taxon>Arachnida</taxon>
        <taxon>Acari</taxon>
        <taxon>Parasitiformes</taxon>
        <taxon>Ixodida</taxon>
        <taxon>Ixodoidea</taxon>
        <taxon>Ixodidae</taxon>
        <taxon>Hyalomminae</taxon>
        <taxon>Hyalomma</taxon>
    </lineage>
</organism>
<dbReference type="EMBL" id="CM023486">
    <property type="protein sequence ID" value="KAH6928890.1"/>
    <property type="molecule type" value="Genomic_DNA"/>
</dbReference>
<proteinExistence type="predicted"/>
<accession>A0ACB7S2Q3</accession>
<evidence type="ECO:0000313" key="2">
    <source>
        <dbReference type="Proteomes" id="UP000821845"/>
    </source>
</evidence>
<sequence>MFNATASSGMAHTTSSSTSAGRAIAGNVSDEDGADTEALKDSMAFPLRLARSCSGALYTTCSTARREYRYSRSLNACVEAGAMDATGMFLVCNRSPNRFSSVEVCERRCVLSERLEDECLEQPLFTACARQDVKSVWWFFDSKSCKRWDFPKGGCPENNGSLAIFSSEGECTRRCTNTRYPPCLKPSSVPCDTKILKFPAFAYVSADDGRVRCITTLASKPRTFRCLEGSNRYHSKAACQRACQGNVGANITTPSRIWRRNGS</sequence>